<dbReference type="InterPro" id="IPR050261">
    <property type="entry name" value="FrsA_esterase"/>
</dbReference>
<dbReference type="AlphaFoldDB" id="A0A418V9C4"/>
<protein>
    <recommendedName>
        <fullName evidence="4">Alpha/beta hydrolase</fullName>
    </recommendedName>
</protein>
<dbReference type="EMBL" id="QYUJ01000014">
    <property type="protein sequence ID" value="RJF72652.1"/>
    <property type="molecule type" value="Genomic_DNA"/>
</dbReference>
<evidence type="ECO:0008006" key="4">
    <source>
        <dbReference type="Google" id="ProtNLM"/>
    </source>
</evidence>
<evidence type="ECO:0000313" key="2">
    <source>
        <dbReference type="EMBL" id="RJF72652.1"/>
    </source>
</evidence>
<dbReference type="InterPro" id="IPR029058">
    <property type="entry name" value="AB_hydrolase_fold"/>
</dbReference>
<dbReference type="PANTHER" id="PTHR22946">
    <property type="entry name" value="DIENELACTONE HYDROLASE DOMAIN-CONTAINING PROTEIN-RELATED"/>
    <property type="match status" value="1"/>
</dbReference>
<dbReference type="SUPFAM" id="SSF53474">
    <property type="entry name" value="alpha/beta-Hydrolases"/>
    <property type="match status" value="1"/>
</dbReference>
<sequence length="306" mass="34193">MTFNRPVFLRSFLAVLIGFFLMTVTASQAQTVSPTFAQRAALFHYDPNIKPSISDDGLDRRDRISIRDITLQLSPDRPAMKAYLVVPDGSGPFAGVLWVHWLGDKNSDRSEFLEEAVTLARKGTVSLLVNAMWADPDWYPTRNVDQDYHQSIQQVIDLRRAFDLLAAQPGVDSQRIGFVGHDYGGMYGAVAMALDGRVRSAVLIAMTQSFTNWAFFVKQPTSKVEYLRQNAVLDLTDYLAQLKNVNVLGQFANGDPYVSRADSLVIMNALPKKGERKFYDAGHDMVSAAAQADRLAWLTRDLNLQP</sequence>
<evidence type="ECO:0000256" key="1">
    <source>
        <dbReference type="SAM" id="SignalP"/>
    </source>
</evidence>
<keyword evidence="3" id="KW-1185">Reference proteome</keyword>
<dbReference type="Proteomes" id="UP000286287">
    <property type="component" value="Unassembled WGS sequence"/>
</dbReference>
<keyword evidence="1" id="KW-0732">Signal</keyword>
<comment type="caution">
    <text evidence="2">The sequence shown here is derived from an EMBL/GenBank/DDBJ whole genome shotgun (WGS) entry which is preliminary data.</text>
</comment>
<name>A0A418V9C4_9DEIO</name>
<evidence type="ECO:0000313" key="3">
    <source>
        <dbReference type="Proteomes" id="UP000286287"/>
    </source>
</evidence>
<dbReference type="Gene3D" id="3.40.50.1820">
    <property type="entry name" value="alpha/beta hydrolase"/>
    <property type="match status" value="1"/>
</dbReference>
<accession>A0A418V9C4</accession>
<feature type="chain" id="PRO_5019326182" description="Alpha/beta hydrolase" evidence="1">
    <location>
        <begin position="30"/>
        <end position="306"/>
    </location>
</feature>
<organism evidence="2 3">
    <name type="scientific">Deinococcus cavernae</name>
    <dbReference type="NCBI Taxonomy" id="2320857"/>
    <lineage>
        <taxon>Bacteria</taxon>
        <taxon>Thermotogati</taxon>
        <taxon>Deinococcota</taxon>
        <taxon>Deinococci</taxon>
        <taxon>Deinococcales</taxon>
        <taxon>Deinococcaceae</taxon>
        <taxon>Deinococcus</taxon>
    </lineage>
</organism>
<gene>
    <name evidence="2" type="ORF">D3875_15000</name>
</gene>
<feature type="signal peptide" evidence="1">
    <location>
        <begin position="1"/>
        <end position="29"/>
    </location>
</feature>
<proteinExistence type="predicted"/>
<reference evidence="2 3" key="1">
    <citation type="submission" date="2018-09" db="EMBL/GenBank/DDBJ databases">
        <authorList>
            <person name="Zhu H."/>
        </authorList>
    </citation>
    <scope>NUCLEOTIDE SEQUENCE [LARGE SCALE GENOMIC DNA]</scope>
    <source>
        <strain evidence="2 3">K2S05-167</strain>
    </source>
</reference>